<dbReference type="Pfam" id="PF20722">
    <property type="entry name" value="DUF6830"/>
    <property type="match status" value="1"/>
</dbReference>
<dbReference type="HOGENOM" id="CLU_006344_10_2_1"/>
<dbReference type="Pfam" id="PF18759">
    <property type="entry name" value="Plavaka"/>
    <property type="match status" value="1"/>
</dbReference>
<dbReference type="AlphaFoldDB" id="A0A0C9ZSS3"/>
<reference evidence="5" key="2">
    <citation type="submission" date="2015-01" db="EMBL/GenBank/DDBJ databases">
        <title>Evolutionary Origins and Diversification of the Mycorrhizal Mutualists.</title>
        <authorList>
            <consortium name="DOE Joint Genome Institute"/>
            <consortium name="Mycorrhizal Genomics Consortium"/>
            <person name="Kohler A."/>
            <person name="Kuo A."/>
            <person name="Nagy L.G."/>
            <person name="Floudas D."/>
            <person name="Copeland A."/>
            <person name="Barry K.W."/>
            <person name="Cichocki N."/>
            <person name="Veneault-Fourrey C."/>
            <person name="LaButti K."/>
            <person name="Lindquist E.A."/>
            <person name="Lipzen A."/>
            <person name="Lundell T."/>
            <person name="Morin E."/>
            <person name="Murat C."/>
            <person name="Riley R."/>
            <person name="Ohm R."/>
            <person name="Sun H."/>
            <person name="Tunlid A."/>
            <person name="Henrissat B."/>
            <person name="Grigoriev I.V."/>
            <person name="Hibbett D.S."/>
            <person name="Martin F."/>
        </authorList>
    </citation>
    <scope>NUCLEOTIDE SEQUENCE [LARGE SCALE GENOMIC DNA]</scope>
    <source>
        <strain evidence="5">441</strain>
    </source>
</reference>
<name>A0A0C9ZSS3_9AGAM</name>
<dbReference type="InterPro" id="IPR041078">
    <property type="entry name" value="Plavaka"/>
</dbReference>
<feature type="compositionally biased region" description="Polar residues" evidence="1">
    <location>
        <begin position="968"/>
        <end position="977"/>
    </location>
</feature>
<organism evidence="4 5">
    <name type="scientific">Pisolithus microcarpus 441</name>
    <dbReference type="NCBI Taxonomy" id="765257"/>
    <lineage>
        <taxon>Eukaryota</taxon>
        <taxon>Fungi</taxon>
        <taxon>Dikarya</taxon>
        <taxon>Basidiomycota</taxon>
        <taxon>Agaricomycotina</taxon>
        <taxon>Agaricomycetes</taxon>
        <taxon>Agaricomycetidae</taxon>
        <taxon>Boletales</taxon>
        <taxon>Sclerodermatineae</taxon>
        <taxon>Pisolithaceae</taxon>
        <taxon>Pisolithus</taxon>
    </lineage>
</organism>
<reference evidence="4 5" key="1">
    <citation type="submission" date="2014-04" db="EMBL/GenBank/DDBJ databases">
        <authorList>
            <consortium name="DOE Joint Genome Institute"/>
            <person name="Kuo A."/>
            <person name="Kohler A."/>
            <person name="Costa M.D."/>
            <person name="Nagy L.G."/>
            <person name="Floudas D."/>
            <person name="Copeland A."/>
            <person name="Barry K.W."/>
            <person name="Cichocki N."/>
            <person name="Veneault-Fourrey C."/>
            <person name="LaButti K."/>
            <person name="Lindquist E.A."/>
            <person name="Lipzen A."/>
            <person name="Lundell T."/>
            <person name="Morin E."/>
            <person name="Murat C."/>
            <person name="Sun H."/>
            <person name="Tunlid A."/>
            <person name="Henrissat B."/>
            <person name="Grigoriev I.V."/>
            <person name="Hibbett D.S."/>
            <person name="Martin F."/>
            <person name="Nordberg H.P."/>
            <person name="Cantor M.N."/>
            <person name="Hua S.X."/>
        </authorList>
    </citation>
    <scope>NUCLEOTIDE SEQUENCE [LARGE SCALE GENOMIC DNA]</scope>
    <source>
        <strain evidence="4 5">441</strain>
    </source>
</reference>
<evidence type="ECO:0000313" key="4">
    <source>
        <dbReference type="EMBL" id="KIK22798.1"/>
    </source>
</evidence>
<dbReference type="Pfam" id="PF17667">
    <property type="entry name" value="Pkinase_fungal"/>
    <property type="match status" value="1"/>
</dbReference>
<dbReference type="InterPro" id="IPR040976">
    <property type="entry name" value="Pkinase_fungal"/>
</dbReference>
<sequence>MPKAKQKLCRSQKISHCPDCGKRFASETRVLQHMNQPSNACGSWMDHFSSYLRRNASTTTRNGTETHHPTELQHQAGANCNRDLEEDIVDYGLASDGFRLGAVEDTASHTVSEHQGCTPIPIINSHPNMPSIYPGGTTFMDRFFNDQYATLWWQNLYYPFTSVGDWQLASWLLRSWLSMAAIDDFLSLQLVKQLPISFRSAKELCLHAEMLPSGPHWKSHTLLPQVPTKCKPIIYYQDLLECLQSLLSHPLFTSHTSFIPRRVWSSSARIVCIYEEWMSGNHAWSLQIPNGATLLGVILSSDKTNISVMTGNRMAHPLLLSLANIDADIRSKGSLHGHVLLALLPVISFIHGKTHIRSLLSDRLIHESLDFVLKPLKVAVAIGVMMSDPVGNLHYCFTPLITYITDTPEQSLLACISPKASPVSTAVYKEFGDPFPHPPCTARRTLDDIEWACIEADPNDFEEFLKAAKCYSLSSVHKPFWRDWPLSDPSKFLTPEVLHHFHCLFWDHDLQWCSIVLGLAKIDYCFSLIQTPVRYCSFGEGVSKLKQVTGCDHRAMQRYIVGVIAGAVPPKFLLSINALLSFRYLAQMPHFDHDALARVETVLKTFHDNKAAIISSSGRQGSNGPLQHWEIPKLELLQHVVLSIHNSGAVMQWMADVTEHAHVTEIKQPARTGNNQDYYTQIAQHLDRSEKCFRFDLATCLASTEQGESGEDDEDQEDEHELDFEALHVTHYYTPSRTSINYFESAEALASGAVPNAVLPHRIFASSMTAFRLAFKPSLHVTIDEAAETFGLSDLRPAITDYVHCNDHLMTEVLNPSAEKVQIWFKVQVQQPSYHDRSSLESPQSLLASPPSVYLPGSQYDFAVISQVDESDWPSNGLRGKFFRAQDVNQDLLVELQGATIDEQLLITRSHYILDRCEKMLPAIMKHIPQADANSPLSISSLQNRDEFLYRNGCWEPMDLPQIRRLSESPSTTLSQPRRNHPRHEAVQRHIPRTSQEEAVEGTFLPTAGSEEWQVVKWLNKLALAVQAFIPGSPSTVVLGSTVTHRRITHSTAALHGMNRHLWFAESSCKPIKDNLMSWKPDVVLQEDSLGRAFGPQPELSWKDVISFMELMSGMYSLSDDIGTVHNAVMHKAYAVFASQPGRRFLFALSIAGQKFCTHMFNHSGVIHSHPYDIHRCPRVLLCMLVMLTLGDPEHIGYDLTLIYFPSIP</sequence>
<evidence type="ECO:0008006" key="6">
    <source>
        <dbReference type="Google" id="ProtNLM"/>
    </source>
</evidence>
<dbReference type="OrthoDB" id="3232986at2759"/>
<evidence type="ECO:0000259" key="3">
    <source>
        <dbReference type="Pfam" id="PF20722"/>
    </source>
</evidence>
<feature type="domain" description="DUF6830" evidence="3">
    <location>
        <begin position="741"/>
        <end position="881"/>
    </location>
</feature>
<dbReference type="EMBL" id="KN833735">
    <property type="protein sequence ID" value="KIK22798.1"/>
    <property type="molecule type" value="Genomic_DNA"/>
</dbReference>
<evidence type="ECO:0000256" key="1">
    <source>
        <dbReference type="SAM" id="MobiDB-lite"/>
    </source>
</evidence>
<feature type="domain" description="Fungal-type protein kinase" evidence="2">
    <location>
        <begin position="1080"/>
        <end position="1203"/>
    </location>
</feature>
<feature type="region of interest" description="Disordered" evidence="1">
    <location>
        <begin position="967"/>
        <end position="995"/>
    </location>
</feature>
<keyword evidence="5" id="KW-1185">Reference proteome</keyword>
<dbReference type="InterPro" id="IPR049233">
    <property type="entry name" value="DUF6830"/>
</dbReference>
<evidence type="ECO:0000259" key="2">
    <source>
        <dbReference type="Pfam" id="PF17667"/>
    </source>
</evidence>
<evidence type="ECO:0000313" key="5">
    <source>
        <dbReference type="Proteomes" id="UP000054018"/>
    </source>
</evidence>
<accession>A0A0C9ZSS3</accession>
<protein>
    <recommendedName>
        <fullName evidence="6">C2H2-type domain-containing protein</fullName>
    </recommendedName>
</protein>
<proteinExistence type="predicted"/>
<gene>
    <name evidence="4" type="ORF">PISMIDRAFT_11366</name>
</gene>
<dbReference type="Proteomes" id="UP000054018">
    <property type="component" value="Unassembled WGS sequence"/>
</dbReference>